<feature type="compositionally biased region" description="Low complexity" evidence="1">
    <location>
        <begin position="131"/>
        <end position="143"/>
    </location>
</feature>
<organism evidence="4 5">
    <name type="scientific">Plasmopara halstedii</name>
    <name type="common">Downy mildew of sunflower</name>
    <dbReference type="NCBI Taxonomy" id="4781"/>
    <lineage>
        <taxon>Eukaryota</taxon>
        <taxon>Sar</taxon>
        <taxon>Stramenopiles</taxon>
        <taxon>Oomycota</taxon>
        <taxon>Peronosporomycetes</taxon>
        <taxon>Peronosporales</taxon>
        <taxon>Peronosporaceae</taxon>
        <taxon>Plasmopara</taxon>
    </lineage>
</organism>
<keyword evidence="4" id="KW-0067">ATP-binding</keyword>
<protein>
    <submittedName>
        <fullName evidence="4">Atp-binding cassette superfamily</fullName>
    </submittedName>
</protein>
<dbReference type="OMA" id="CEADSDD"/>
<dbReference type="OrthoDB" id="129121at2759"/>
<keyword evidence="2" id="KW-0732">Signal</keyword>
<proteinExistence type="predicted"/>
<feature type="chain" id="PRO_5006058560" evidence="2">
    <location>
        <begin position="23"/>
        <end position="175"/>
    </location>
</feature>
<name>A0A0P1ACQ7_PLAHL</name>
<dbReference type="Proteomes" id="UP000054928">
    <property type="component" value="Unassembled WGS sequence"/>
</dbReference>
<accession>A0A0P1ACQ7</accession>
<dbReference type="PANTHER" id="PTHR34737:SF2">
    <property type="entry name" value="EF-HAND DOMAIN-CONTAINING PROTEIN"/>
    <property type="match status" value="1"/>
</dbReference>
<keyword evidence="5" id="KW-1185">Reference proteome</keyword>
<dbReference type="InterPro" id="IPR055313">
    <property type="entry name" value="Temptin-like"/>
</dbReference>
<feature type="signal peptide" evidence="2">
    <location>
        <begin position="1"/>
        <end position="22"/>
    </location>
</feature>
<dbReference type="GO" id="GO:0005524">
    <property type="term" value="F:ATP binding"/>
    <property type="evidence" value="ECO:0007669"/>
    <property type="project" value="UniProtKB-KW"/>
</dbReference>
<dbReference type="AlphaFoldDB" id="A0A0P1ACQ7"/>
<evidence type="ECO:0000256" key="1">
    <source>
        <dbReference type="SAM" id="MobiDB-lite"/>
    </source>
</evidence>
<dbReference type="STRING" id="4781.A0A0P1ACQ7"/>
<evidence type="ECO:0000259" key="3">
    <source>
        <dbReference type="Pfam" id="PF24784"/>
    </source>
</evidence>
<dbReference type="GeneID" id="36403267"/>
<dbReference type="Pfam" id="PF24784">
    <property type="entry name" value="Temptin_C"/>
    <property type="match status" value="1"/>
</dbReference>
<evidence type="ECO:0000313" key="4">
    <source>
        <dbReference type="EMBL" id="CEG38120.1"/>
    </source>
</evidence>
<reference evidence="5" key="1">
    <citation type="submission" date="2014-09" db="EMBL/GenBank/DDBJ databases">
        <authorList>
            <person name="Sharma Rahul"/>
            <person name="Thines Marco"/>
        </authorList>
    </citation>
    <scope>NUCLEOTIDE SEQUENCE [LARGE SCALE GENOMIC DNA]</scope>
</reference>
<dbReference type="InterPro" id="IPR057626">
    <property type="entry name" value="S-S_Temptin"/>
</dbReference>
<dbReference type="EMBL" id="CCYD01000321">
    <property type="protein sequence ID" value="CEG38120.1"/>
    <property type="molecule type" value="Genomic_DNA"/>
</dbReference>
<feature type="region of interest" description="Disordered" evidence="1">
    <location>
        <begin position="131"/>
        <end position="152"/>
    </location>
</feature>
<evidence type="ECO:0000256" key="2">
    <source>
        <dbReference type="SAM" id="SignalP"/>
    </source>
</evidence>
<dbReference type="PANTHER" id="PTHR34737">
    <property type="entry name" value="EF-HAND DOMAIN-CONTAINING PROTEIN"/>
    <property type="match status" value="1"/>
</dbReference>
<dbReference type="RefSeq" id="XP_024574489.1">
    <property type="nucleotide sequence ID" value="XM_024723521.1"/>
</dbReference>
<evidence type="ECO:0000313" key="5">
    <source>
        <dbReference type="Proteomes" id="UP000054928"/>
    </source>
</evidence>
<sequence length="175" mass="17866">MTRFSPAGFLVSSSLFITPVLSYEAYVIKVPNGANVDGVKAIGHTNSGGGGARNAFGIKFSDAGHTWTTELCTEDSDGDGQTNGEELGDPCCEWTSESAKAALWSSGVSNPGDAASTSDETLWPTYNCSTSATNSSGNSTTNTKADSPSSTAKAVWSGPAVIILAGLLTLMAANV</sequence>
<keyword evidence="4" id="KW-0547">Nucleotide-binding</keyword>
<feature type="domain" description="Temptin Cys/Cys disulfide" evidence="3">
    <location>
        <begin position="21"/>
        <end position="112"/>
    </location>
</feature>